<feature type="compositionally biased region" description="Polar residues" evidence="1">
    <location>
        <begin position="47"/>
        <end position="56"/>
    </location>
</feature>
<gene>
    <name evidence="2" type="ORF">SI7747_09011653</name>
</gene>
<dbReference type="InterPro" id="IPR036758">
    <property type="entry name" value="At5g01610-like"/>
</dbReference>
<keyword evidence="3" id="KW-1185">Reference proteome</keyword>
<dbReference type="AlphaFoldDB" id="A0A7I8J5E5"/>
<accession>A0A7I8J5E5</accession>
<evidence type="ECO:0000313" key="3">
    <source>
        <dbReference type="Proteomes" id="UP001189122"/>
    </source>
</evidence>
<evidence type="ECO:0000256" key="1">
    <source>
        <dbReference type="SAM" id="MobiDB-lite"/>
    </source>
</evidence>
<name>A0A7I8J5E5_SPIIN</name>
<dbReference type="EMBL" id="CACRZD030000009">
    <property type="protein sequence ID" value="CAA6665264.1"/>
    <property type="molecule type" value="Genomic_DNA"/>
</dbReference>
<protein>
    <submittedName>
        <fullName evidence="2">Uncharacterized protein</fullName>
    </submittedName>
</protein>
<proteinExistence type="predicted"/>
<feature type="region of interest" description="Disordered" evidence="1">
    <location>
        <begin position="46"/>
        <end position="78"/>
    </location>
</feature>
<evidence type="ECO:0000313" key="2">
    <source>
        <dbReference type="EMBL" id="CAA2625932.1"/>
    </source>
</evidence>
<sequence length="104" mass="11836">MVQQTIEAHRPGAEIYTGNDLCRQKAIELLEELNLPRGLLPSRTWRRSASTVQPASCGSARRRPSTTPSARPADRRMRRVTGVKSREMLIWIPLGEFFCTKHSF</sequence>
<dbReference type="Proteomes" id="UP001189122">
    <property type="component" value="Unassembled WGS sequence"/>
</dbReference>
<dbReference type="SUPFAM" id="SSF141562">
    <property type="entry name" value="At5g01610-like"/>
    <property type="match status" value="1"/>
</dbReference>
<reference evidence="2 3" key="1">
    <citation type="submission" date="2019-12" db="EMBL/GenBank/DDBJ databases">
        <authorList>
            <person name="Scholz U."/>
            <person name="Mascher M."/>
            <person name="Fiebig A."/>
        </authorList>
    </citation>
    <scope>NUCLEOTIDE SEQUENCE</scope>
</reference>
<dbReference type="EMBL" id="LR743596">
    <property type="protein sequence ID" value="CAA2625932.1"/>
    <property type="molecule type" value="Genomic_DNA"/>
</dbReference>
<organism evidence="2">
    <name type="scientific">Spirodela intermedia</name>
    <name type="common">Intermediate duckweed</name>
    <dbReference type="NCBI Taxonomy" id="51605"/>
    <lineage>
        <taxon>Eukaryota</taxon>
        <taxon>Viridiplantae</taxon>
        <taxon>Streptophyta</taxon>
        <taxon>Embryophyta</taxon>
        <taxon>Tracheophyta</taxon>
        <taxon>Spermatophyta</taxon>
        <taxon>Magnoliopsida</taxon>
        <taxon>Liliopsida</taxon>
        <taxon>Araceae</taxon>
        <taxon>Lemnoideae</taxon>
        <taxon>Spirodela</taxon>
    </lineage>
</organism>